<keyword evidence="2 9" id="KW-0732">Signal</keyword>
<evidence type="ECO:0000256" key="4">
    <source>
        <dbReference type="ARBA" id="ARBA00022960"/>
    </source>
</evidence>
<evidence type="ECO:0000256" key="8">
    <source>
        <dbReference type="SAM" id="MobiDB-lite"/>
    </source>
</evidence>
<dbReference type="EMBL" id="FXUL01000020">
    <property type="protein sequence ID" value="SMP74299.1"/>
    <property type="molecule type" value="Genomic_DNA"/>
</dbReference>
<keyword evidence="12" id="KW-1185">Reference proteome</keyword>
<dbReference type="InterPro" id="IPR018044">
    <property type="entry name" value="Peptidase_S11"/>
</dbReference>
<evidence type="ECO:0000256" key="7">
    <source>
        <dbReference type="RuleBase" id="RU004016"/>
    </source>
</evidence>
<organism evidence="11 12">
    <name type="scientific">Noviherbaspirillum suwonense</name>
    <dbReference type="NCBI Taxonomy" id="1224511"/>
    <lineage>
        <taxon>Bacteria</taxon>
        <taxon>Pseudomonadati</taxon>
        <taxon>Pseudomonadota</taxon>
        <taxon>Betaproteobacteria</taxon>
        <taxon>Burkholderiales</taxon>
        <taxon>Oxalobacteraceae</taxon>
        <taxon>Noviherbaspirillum</taxon>
    </lineage>
</organism>
<proteinExistence type="inferred from homology"/>
<dbReference type="Proteomes" id="UP001158049">
    <property type="component" value="Unassembled WGS sequence"/>
</dbReference>
<reference evidence="11 12" key="1">
    <citation type="submission" date="2017-05" db="EMBL/GenBank/DDBJ databases">
        <authorList>
            <person name="Varghese N."/>
            <person name="Submissions S."/>
        </authorList>
    </citation>
    <scope>NUCLEOTIDE SEQUENCE [LARGE SCALE GENOMIC DNA]</scope>
    <source>
        <strain evidence="11 12">DSM 26001</strain>
    </source>
</reference>
<accession>A0ABY1QKS0</accession>
<keyword evidence="6" id="KW-0961">Cell wall biogenesis/degradation</keyword>
<comment type="caution">
    <text evidence="11">The sequence shown here is derived from an EMBL/GenBank/DDBJ whole genome shotgun (WGS) entry which is preliminary data.</text>
</comment>
<evidence type="ECO:0000256" key="6">
    <source>
        <dbReference type="ARBA" id="ARBA00023316"/>
    </source>
</evidence>
<dbReference type="InterPro" id="IPR001967">
    <property type="entry name" value="Peptidase_S11_N"/>
</dbReference>
<dbReference type="PRINTS" id="PR00725">
    <property type="entry name" value="DADACBPTASE1"/>
</dbReference>
<keyword evidence="11" id="KW-0645">Protease</keyword>
<feature type="region of interest" description="Disordered" evidence="8">
    <location>
        <begin position="270"/>
        <end position="293"/>
    </location>
</feature>
<name>A0ABY1QKS0_9BURK</name>
<keyword evidence="4" id="KW-0133">Cell shape</keyword>
<feature type="domain" description="Peptidase S11 D-alanyl-D-alanine carboxypeptidase A N-terminal" evidence="10">
    <location>
        <begin position="19"/>
        <end position="243"/>
    </location>
</feature>
<dbReference type="Gene3D" id="3.40.710.10">
    <property type="entry name" value="DD-peptidase/beta-lactamase superfamily"/>
    <property type="match status" value="1"/>
</dbReference>
<dbReference type="PANTHER" id="PTHR21581">
    <property type="entry name" value="D-ALANYL-D-ALANINE CARBOXYPEPTIDASE"/>
    <property type="match status" value="1"/>
</dbReference>
<evidence type="ECO:0000259" key="10">
    <source>
        <dbReference type="Pfam" id="PF00768"/>
    </source>
</evidence>
<evidence type="ECO:0000256" key="5">
    <source>
        <dbReference type="ARBA" id="ARBA00022984"/>
    </source>
</evidence>
<gene>
    <name evidence="11" type="ORF">SAMN06295970_120106</name>
</gene>
<feature type="signal peptide" evidence="9">
    <location>
        <begin position="1"/>
        <end position="19"/>
    </location>
</feature>
<evidence type="ECO:0000256" key="9">
    <source>
        <dbReference type="SAM" id="SignalP"/>
    </source>
</evidence>
<evidence type="ECO:0000256" key="1">
    <source>
        <dbReference type="ARBA" id="ARBA00007164"/>
    </source>
</evidence>
<dbReference type="Pfam" id="PF00768">
    <property type="entry name" value="Peptidase_S11"/>
    <property type="match status" value="1"/>
</dbReference>
<dbReference type="PANTHER" id="PTHR21581:SF26">
    <property type="entry name" value="D-ALANYL-D-ALANINE ENDOPEPTIDASE"/>
    <property type="match status" value="1"/>
</dbReference>
<evidence type="ECO:0000313" key="12">
    <source>
        <dbReference type="Proteomes" id="UP001158049"/>
    </source>
</evidence>
<protein>
    <submittedName>
        <fullName evidence="11">D-alanyl-D-alanine carboxypeptidase/D-alanyl-D-alanine endopeptidase (Penicillin-binding protein 7)</fullName>
    </submittedName>
</protein>
<sequence length="293" mass="31554">MIRLAVVALLLGVSISAGAMSLGSRHALLVDENTGAVLLEKNANDIVPIASLTKLMTAMVVLDARLDMQQAITITDDDVDVLKHSSSRVPVGATFTRGTLLELALMSSDNRAAFALARTYPGSLDAFRLAVRNKALELGMRRTNIEEPTGLSPHNTSTATDLARLVIAAGRYPEIERLTTASADMIEVEGSATHYRNTNRLVGNSAWDIRLSKTGFTREAGRCLVMRVQAAGRSAVMILLNARESVARTADAVTMHRMLRGEPIMEASVAPKRKATRSAKPARHGNRAMVAQL</sequence>
<evidence type="ECO:0000256" key="3">
    <source>
        <dbReference type="ARBA" id="ARBA00022801"/>
    </source>
</evidence>
<evidence type="ECO:0000313" key="11">
    <source>
        <dbReference type="EMBL" id="SMP74299.1"/>
    </source>
</evidence>
<keyword evidence="5" id="KW-0573">Peptidoglycan synthesis</keyword>
<feature type="compositionally biased region" description="Basic residues" evidence="8">
    <location>
        <begin position="271"/>
        <end position="286"/>
    </location>
</feature>
<keyword evidence="11" id="KW-0121">Carboxypeptidase</keyword>
<keyword evidence="3" id="KW-0378">Hydrolase</keyword>
<evidence type="ECO:0000256" key="2">
    <source>
        <dbReference type="ARBA" id="ARBA00022729"/>
    </source>
</evidence>
<feature type="chain" id="PRO_5046287979" evidence="9">
    <location>
        <begin position="20"/>
        <end position="293"/>
    </location>
</feature>
<dbReference type="GO" id="GO:0004180">
    <property type="term" value="F:carboxypeptidase activity"/>
    <property type="evidence" value="ECO:0007669"/>
    <property type="project" value="UniProtKB-KW"/>
</dbReference>
<comment type="similarity">
    <text evidence="1 7">Belongs to the peptidase S11 family.</text>
</comment>
<dbReference type="RefSeq" id="WP_283444415.1">
    <property type="nucleotide sequence ID" value="NZ_FXUL01000020.1"/>
</dbReference>
<dbReference type="SUPFAM" id="SSF56601">
    <property type="entry name" value="beta-lactamase/transpeptidase-like"/>
    <property type="match status" value="1"/>
</dbReference>
<dbReference type="InterPro" id="IPR012338">
    <property type="entry name" value="Beta-lactam/transpept-like"/>
</dbReference>